<dbReference type="EMBL" id="CP024978">
    <property type="protein sequence ID" value="ATZ33938.1"/>
    <property type="molecule type" value="Genomic_DNA"/>
</dbReference>
<organism evidence="3 5">
    <name type="scientific">Escherichia coli</name>
    <dbReference type="NCBI Taxonomy" id="562"/>
    <lineage>
        <taxon>Bacteria</taxon>
        <taxon>Pseudomonadati</taxon>
        <taxon>Pseudomonadota</taxon>
        <taxon>Gammaproteobacteria</taxon>
        <taxon>Enterobacterales</taxon>
        <taxon>Enterobacteriaceae</taxon>
        <taxon>Escherichia</taxon>
    </lineage>
</organism>
<keyword evidence="1" id="KW-0732">Signal</keyword>
<dbReference type="AlphaFoldDB" id="A0A0A1A8B7"/>
<name>A0A0A1A8B7_ECOLX</name>
<reference evidence="2 4" key="1">
    <citation type="submission" date="2017-11" db="EMBL/GenBank/DDBJ databases">
        <title>Escherichia coli CV839-15 Genome sequencing and assembly.</title>
        <authorList>
            <person name="Li Z."/>
            <person name="Song N."/>
            <person name="Li W."/>
            <person name="Philip H.R."/>
            <person name="Bu Z."/>
            <person name="Siguo L."/>
        </authorList>
    </citation>
    <scope>NUCLEOTIDE SEQUENCE [LARGE SCALE GENOMIC DNA]</scope>
    <source>
        <strain evidence="2 4">CV839-15</strain>
    </source>
</reference>
<dbReference type="RefSeq" id="WP_000723561.1">
    <property type="nucleotide sequence ID" value="NZ_AP022161.1"/>
</dbReference>
<protein>
    <recommendedName>
        <fullName evidence="6">Ankyrin repeat domain-containing protein</fullName>
    </recommendedName>
</protein>
<reference evidence="3 5" key="2">
    <citation type="submission" date="2019-10" db="EMBL/GenBank/DDBJ databases">
        <title>Comparative genomic analysis of antimicrobial resistant Escherichia coli of diverse origin.</title>
        <authorList>
            <person name="Ghatak S."/>
            <person name="Milton A.P."/>
            <person name="Rhetso K."/>
            <person name="Purkait D."/>
            <person name="Das S."/>
            <person name="Puro K.-U."/>
            <person name="Shakuntala I."/>
            <person name="Sen A."/>
            <person name="Sanjukta R."/>
            <person name="Priya G.B."/>
            <person name="Mawlong M."/>
            <person name="Lyngdoh V."/>
            <person name="Rynghang J."/>
            <person name="Mawphlang B.L."/>
        </authorList>
    </citation>
    <scope>NUCLEOTIDE SEQUENCE [LARGE SCALE GENOMIC DNA]</scope>
    <source>
        <strain evidence="3 5">SE161</strain>
    </source>
</reference>
<feature type="chain" id="PRO_5015032474" description="Ankyrin repeat domain-containing protein" evidence="1">
    <location>
        <begin position="22"/>
        <end position="283"/>
    </location>
</feature>
<proteinExistence type="predicted"/>
<accession>A0A0A1A8B7</accession>
<dbReference type="EMBL" id="WCEW01000052">
    <property type="protein sequence ID" value="MTE92050.1"/>
    <property type="molecule type" value="Genomic_DNA"/>
</dbReference>
<evidence type="ECO:0000313" key="3">
    <source>
        <dbReference type="EMBL" id="MTE92050.1"/>
    </source>
</evidence>
<evidence type="ECO:0000313" key="4">
    <source>
        <dbReference type="Proteomes" id="UP000236551"/>
    </source>
</evidence>
<evidence type="ECO:0008006" key="6">
    <source>
        <dbReference type="Google" id="ProtNLM"/>
    </source>
</evidence>
<gene>
    <name evidence="2" type="ORF">CV83915_03654</name>
    <name evidence="3" type="ORF">F9B07_25285</name>
</gene>
<dbReference type="Proteomes" id="UP000486847">
    <property type="component" value="Unassembled WGS sequence"/>
</dbReference>
<feature type="signal peptide" evidence="1">
    <location>
        <begin position="1"/>
        <end position="21"/>
    </location>
</feature>
<evidence type="ECO:0000313" key="5">
    <source>
        <dbReference type="Proteomes" id="UP000486847"/>
    </source>
</evidence>
<evidence type="ECO:0000256" key="1">
    <source>
        <dbReference type="SAM" id="SignalP"/>
    </source>
</evidence>
<evidence type="ECO:0000313" key="2">
    <source>
        <dbReference type="EMBL" id="ATZ33938.1"/>
    </source>
</evidence>
<dbReference type="Proteomes" id="UP000236551">
    <property type="component" value="Chromosome"/>
</dbReference>
<sequence>MKKINLFFGIVLSIVSVNPTAASSLQCNKDNFDACKTCEQLSKAIDLKEPNRGDYYRGALWNGLYASYVINCPVVAEKLLSHGAIPSYGGYMGSMGAVLTGKWPHNNESINLSWADLLIKHGFDVNRHTGNYKSATEVWAIDKKQIEYKSVFDKLIQSSEVKPLDPSRNLEWCASEGYRSVVVYSLNSCIENAIKRLDDGVSSASDISSAAVNSCTSDVENFNKHLACKAAVKENSDKERSNVYQLLTSDSQMNKNVIDMLKERNIETVLEFRAENRSAKTAQ</sequence>